<gene>
    <name evidence="3" type="ORF">WMQ36_25825</name>
</gene>
<evidence type="ECO:0000313" key="3">
    <source>
        <dbReference type="EMBL" id="MEQ2428382.1"/>
    </source>
</evidence>
<dbReference type="EMBL" id="JBBMFM010000174">
    <property type="protein sequence ID" value="MEQ2428382.1"/>
    <property type="molecule type" value="Genomic_DNA"/>
</dbReference>
<accession>A0ABV1DF97</accession>
<sequence length="118" mass="13267">MIRLKEEHEVILKDSPFNGEGKIQVCNLINKPEELLNCGRVFAHTTVYPGSSIGYHVHIRESELYYILKGKARFNDNGTMREIRAGDVTITYPGEGHGITTIGEEPVEMIALILQVNK</sequence>
<dbReference type="Gene3D" id="2.60.120.10">
    <property type="entry name" value="Jelly Rolls"/>
    <property type="match status" value="1"/>
</dbReference>
<dbReference type="PANTHER" id="PTHR35848:SF6">
    <property type="entry name" value="CUPIN TYPE-2 DOMAIN-CONTAINING PROTEIN"/>
    <property type="match status" value="1"/>
</dbReference>
<dbReference type="SUPFAM" id="SSF51182">
    <property type="entry name" value="RmlC-like cupins"/>
    <property type="match status" value="1"/>
</dbReference>
<dbReference type="RefSeq" id="WP_008718148.1">
    <property type="nucleotide sequence ID" value="NZ_JBBMFM010000174.1"/>
</dbReference>
<dbReference type="InterPro" id="IPR011051">
    <property type="entry name" value="RmlC_Cupin_sf"/>
</dbReference>
<keyword evidence="1" id="KW-0479">Metal-binding</keyword>
<reference evidence="3 4" key="1">
    <citation type="submission" date="2024-03" db="EMBL/GenBank/DDBJ databases">
        <title>Human intestinal bacterial collection.</title>
        <authorList>
            <person name="Pauvert C."/>
            <person name="Hitch T.C.A."/>
            <person name="Clavel T."/>
        </authorList>
    </citation>
    <scope>NUCLEOTIDE SEQUENCE [LARGE SCALE GENOMIC DNA]</scope>
    <source>
        <strain evidence="3 4">CLA-SR-H021</strain>
    </source>
</reference>
<evidence type="ECO:0000256" key="1">
    <source>
        <dbReference type="ARBA" id="ARBA00022723"/>
    </source>
</evidence>
<proteinExistence type="predicted"/>
<organism evidence="3 4">
    <name type="scientific">Enterocloster hominis</name>
    <name type="common">ex Hitch et al. 2024</name>
    <dbReference type="NCBI Taxonomy" id="1917870"/>
    <lineage>
        <taxon>Bacteria</taxon>
        <taxon>Bacillati</taxon>
        <taxon>Bacillota</taxon>
        <taxon>Clostridia</taxon>
        <taxon>Lachnospirales</taxon>
        <taxon>Lachnospiraceae</taxon>
        <taxon>Enterocloster</taxon>
    </lineage>
</organism>
<keyword evidence="4" id="KW-1185">Reference proteome</keyword>
<dbReference type="InterPro" id="IPR051610">
    <property type="entry name" value="GPI/OXD"/>
</dbReference>
<feature type="domain" description="Cupin type-2" evidence="2">
    <location>
        <begin position="44"/>
        <end position="111"/>
    </location>
</feature>
<dbReference type="Pfam" id="PF07883">
    <property type="entry name" value="Cupin_2"/>
    <property type="match status" value="1"/>
</dbReference>
<dbReference type="Proteomes" id="UP001454086">
    <property type="component" value="Unassembled WGS sequence"/>
</dbReference>
<evidence type="ECO:0000259" key="2">
    <source>
        <dbReference type="Pfam" id="PF07883"/>
    </source>
</evidence>
<name>A0ABV1DF97_9FIRM</name>
<evidence type="ECO:0000313" key="4">
    <source>
        <dbReference type="Proteomes" id="UP001454086"/>
    </source>
</evidence>
<dbReference type="CDD" id="cd02221">
    <property type="entry name" value="cupin_TM1287-like"/>
    <property type="match status" value="1"/>
</dbReference>
<dbReference type="PANTHER" id="PTHR35848">
    <property type="entry name" value="OXALATE-BINDING PROTEIN"/>
    <property type="match status" value="1"/>
</dbReference>
<dbReference type="InterPro" id="IPR013096">
    <property type="entry name" value="Cupin_2"/>
</dbReference>
<comment type="caution">
    <text evidence="3">The sequence shown here is derived from an EMBL/GenBank/DDBJ whole genome shotgun (WGS) entry which is preliminary data.</text>
</comment>
<protein>
    <submittedName>
        <fullName evidence="3">Cupin domain-containing protein</fullName>
    </submittedName>
</protein>
<dbReference type="InterPro" id="IPR014710">
    <property type="entry name" value="RmlC-like_jellyroll"/>
</dbReference>